<protein>
    <recommendedName>
        <fullName evidence="15">PHD finger protein 7</fullName>
    </recommendedName>
</protein>
<reference evidence="13" key="3">
    <citation type="submission" date="2025-09" db="UniProtKB">
        <authorList>
            <consortium name="Ensembl"/>
        </authorList>
    </citation>
    <scope>IDENTIFICATION</scope>
</reference>
<dbReference type="InterPro" id="IPR019786">
    <property type="entry name" value="Zinc_finger_PHD-type_CS"/>
</dbReference>
<keyword evidence="14" id="KW-1185">Reference proteome</keyword>
<evidence type="ECO:0000256" key="5">
    <source>
        <dbReference type="ARBA" id="ARBA00022771"/>
    </source>
</evidence>
<dbReference type="InterPro" id="IPR001965">
    <property type="entry name" value="Znf_PHD"/>
</dbReference>
<dbReference type="GeneTree" id="ENSGT00950000182865"/>
<dbReference type="Pfam" id="PF13771">
    <property type="entry name" value="zf-HC5HC2H"/>
    <property type="match status" value="1"/>
</dbReference>
<dbReference type="Gene3D" id="3.30.40.10">
    <property type="entry name" value="Zinc/RING finger domain, C3HC4 (zinc finger)"/>
    <property type="match status" value="3"/>
</dbReference>
<gene>
    <name evidence="13" type="primary">LOC104916557</name>
</gene>
<dbReference type="Proteomes" id="UP000001645">
    <property type="component" value="Unplaced"/>
</dbReference>
<feature type="domain" description="PHD-type" evidence="12">
    <location>
        <begin position="17"/>
        <end position="132"/>
    </location>
</feature>
<comment type="pathway">
    <text evidence="2">Protein modification; protein ubiquitination.</text>
</comment>
<organism evidence="13 14">
    <name type="scientific">Meleagris gallopavo</name>
    <name type="common">Wild turkey</name>
    <dbReference type="NCBI Taxonomy" id="9103"/>
    <lineage>
        <taxon>Eukaryota</taxon>
        <taxon>Metazoa</taxon>
        <taxon>Chordata</taxon>
        <taxon>Craniata</taxon>
        <taxon>Vertebrata</taxon>
        <taxon>Euteleostomi</taxon>
        <taxon>Archelosauria</taxon>
        <taxon>Archosauria</taxon>
        <taxon>Dinosauria</taxon>
        <taxon>Saurischia</taxon>
        <taxon>Theropoda</taxon>
        <taxon>Coelurosauria</taxon>
        <taxon>Aves</taxon>
        <taxon>Neognathae</taxon>
        <taxon>Galloanserae</taxon>
        <taxon>Galliformes</taxon>
        <taxon>Phasianidae</taxon>
        <taxon>Meleagridinae</taxon>
        <taxon>Meleagris</taxon>
    </lineage>
</organism>
<dbReference type="InterPro" id="IPR059102">
    <property type="entry name" value="PHD_PHF7/G2E3-like"/>
</dbReference>
<dbReference type="CDD" id="cd16448">
    <property type="entry name" value="RING-H2"/>
    <property type="match status" value="1"/>
</dbReference>
<dbReference type="PANTHER" id="PTHR12420:SF47">
    <property type="entry name" value="PHD FINGER PROTEIN 7"/>
    <property type="match status" value="1"/>
</dbReference>
<dbReference type="Pfam" id="PF26054">
    <property type="entry name" value="PHD_G2E3"/>
    <property type="match status" value="1"/>
</dbReference>
<keyword evidence="3" id="KW-0808">Transferase</keyword>
<dbReference type="InterPro" id="IPR001841">
    <property type="entry name" value="Znf_RING"/>
</dbReference>
<feature type="compositionally biased region" description="Polar residues" evidence="10">
    <location>
        <begin position="374"/>
        <end position="395"/>
    </location>
</feature>
<feature type="compositionally biased region" description="Low complexity" evidence="10">
    <location>
        <begin position="435"/>
        <end position="466"/>
    </location>
</feature>
<comment type="subcellular location">
    <subcellularLocation>
        <location evidence="1">Nucleus</location>
    </subcellularLocation>
</comment>
<evidence type="ECO:0000259" key="12">
    <source>
        <dbReference type="PROSITE" id="PS51805"/>
    </source>
</evidence>
<evidence type="ECO:0000313" key="14">
    <source>
        <dbReference type="Proteomes" id="UP000001645"/>
    </source>
</evidence>
<keyword evidence="4" id="KW-0479">Metal-binding</keyword>
<feature type="domain" description="RING-type" evidence="11">
    <location>
        <begin position="147"/>
        <end position="195"/>
    </location>
</feature>
<keyword evidence="8" id="KW-0539">Nucleus</keyword>
<evidence type="ECO:0000313" key="13">
    <source>
        <dbReference type="Ensembl" id="ENSMGAP00000034876.1"/>
    </source>
</evidence>
<feature type="compositionally biased region" description="Basic residues" evidence="10">
    <location>
        <begin position="425"/>
        <end position="434"/>
    </location>
</feature>
<keyword evidence="7" id="KW-0862">Zinc</keyword>
<dbReference type="InterPro" id="IPR034732">
    <property type="entry name" value="EPHD"/>
</dbReference>
<dbReference type="CDD" id="cd15669">
    <property type="entry name" value="ePHD_PHF7_G2E3_like"/>
    <property type="match status" value="1"/>
</dbReference>
<reference evidence="13" key="1">
    <citation type="journal article" date="2010" name="PLoS Biol.">
        <title>Multi-platform next-generation sequencing of the domestic turkey (Meleagris gallopavo): genome assembly and analysis.</title>
        <authorList>
            <person name="Dalloul R.A."/>
            <person name="Long J.A."/>
            <person name="Zimin A.V."/>
            <person name="Aslam L."/>
            <person name="Beal K."/>
            <person name="Blomberg L.A."/>
            <person name="Bouffard P."/>
            <person name="Burt D.W."/>
            <person name="Crasta O."/>
            <person name="Crooijmans R.P."/>
            <person name="Cooper K."/>
            <person name="Coulombe R.A."/>
            <person name="De S."/>
            <person name="Delany M.E."/>
            <person name="Dodgson J.B."/>
            <person name="Dong J.J."/>
            <person name="Evans C."/>
            <person name="Frederickson K.M."/>
            <person name="Flicek P."/>
            <person name="Florea L."/>
            <person name="Folkerts O."/>
            <person name="Groenen M.A."/>
            <person name="Harkins T.T."/>
            <person name="Herrero J."/>
            <person name="Hoffmann S."/>
            <person name="Megens H.J."/>
            <person name="Jiang A."/>
            <person name="de Jong P."/>
            <person name="Kaiser P."/>
            <person name="Kim H."/>
            <person name="Kim K.W."/>
            <person name="Kim S."/>
            <person name="Langenberger D."/>
            <person name="Lee M.K."/>
            <person name="Lee T."/>
            <person name="Mane S."/>
            <person name="Marcais G."/>
            <person name="Marz M."/>
            <person name="McElroy A.P."/>
            <person name="Modise T."/>
            <person name="Nefedov M."/>
            <person name="Notredame C."/>
            <person name="Paton I.R."/>
            <person name="Payne W.S."/>
            <person name="Pertea G."/>
            <person name="Prickett D."/>
            <person name="Puiu D."/>
            <person name="Qioa D."/>
            <person name="Raineri E."/>
            <person name="Ruffier M."/>
            <person name="Salzberg S.L."/>
            <person name="Schatz M.C."/>
            <person name="Scheuring C."/>
            <person name="Schmidt C.J."/>
            <person name="Schroeder S."/>
            <person name="Searle S.M."/>
            <person name="Smith E.J."/>
            <person name="Smith J."/>
            <person name="Sonstegard T.S."/>
            <person name="Stadler P.F."/>
            <person name="Tafer H."/>
            <person name="Tu Z.J."/>
            <person name="Van Tassell C.P."/>
            <person name="Vilella A.J."/>
            <person name="Williams K.P."/>
            <person name="Yorke J.A."/>
            <person name="Zhang L."/>
            <person name="Zhang H.B."/>
            <person name="Zhang X."/>
            <person name="Zhang Y."/>
            <person name="Reed K.M."/>
        </authorList>
    </citation>
    <scope>NUCLEOTIDE SEQUENCE [LARGE SCALE GENOMIC DNA]</scope>
</reference>
<feature type="compositionally biased region" description="Low complexity" evidence="10">
    <location>
        <begin position="507"/>
        <end position="532"/>
    </location>
</feature>
<evidence type="ECO:0000256" key="7">
    <source>
        <dbReference type="ARBA" id="ARBA00022833"/>
    </source>
</evidence>
<dbReference type="InterPro" id="IPR042013">
    <property type="entry name" value="PHF7/G2E3_ePHD"/>
</dbReference>
<accession>A0A803YSX8</accession>
<dbReference type="InterPro" id="IPR013083">
    <property type="entry name" value="Znf_RING/FYVE/PHD"/>
</dbReference>
<dbReference type="AlphaFoldDB" id="A0A803YSX8"/>
<dbReference type="InterPro" id="IPR011011">
    <property type="entry name" value="Znf_FYVE_PHD"/>
</dbReference>
<keyword evidence="6" id="KW-0833">Ubl conjugation pathway</keyword>
<evidence type="ECO:0000256" key="10">
    <source>
        <dbReference type="SAM" id="MobiDB-lite"/>
    </source>
</evidence>
<feature type="compositionally biased region" description="Polar residues" evidence="10">
    <location>
        <begin position="411"/>
        <end position="424"/>
    </location>
</feature>
<dbReference type="InParanoid" id="A0A803YSX8"/>
<dbReference type="InterPro" id="IPR051188">
    <property type="entry name" value="PHD-type_Zinc_Finger"/>
</dbReference>
<feature type="compositionally biased region" description="Basic residues" evidence="10">
    <location>
        <begin position="467"/>
        <end position="477"/>
    </location>
</feature>
<sequence>MPIMSEQKEEAPQTLGEPVCMLCRRAQVNPDICGRTFANSGLCAHEFCLFFADGLLEWRCPMGGIFGFSIGAVQRTIQQADQKHCFVCGGRGATISCAETGCERSFHLPCTEDGQCITQYFGQHRSFCWEHRPQQAAEAAPSQNTVCVICLEPVGDSTSYHTMVCPVCKQAWFHRACIRKHALHAATMRFFCPVCGGKRRFRSQMTTLGIQIPIRRPSWWDDAAYQSLRERHRRCDASMCLYRGGRERAQEKGLWQLLLCRSCGSEGTHWCCSFWAMRGNGWECDTCAGAGTGKRQRAVCRGTGARQGLAAGAQGSLATVSLPHEGWQPVLPWGCILLTFLSLLTASRPNSDPASPSTSCQMVQGPSHSFPAPGNTSSGPTSQEATGPSCSSQLPELSVQPRVPATEQRATHPSPSEEQDTPQQRRGRGGRRRAPAAGAETGAQSPSRRGTARSSRTSSAPAPTQRARQRGTGRTRSRSPLQGRASGSHSQPRRRHAGSHTTTAQGAPRSTRTSATPAAPRSSRASPLPARTRQSRQRGRARTRSRSPVGRRAS</sequence>
<proteinExistence type="predicted"/>
<dbReference type="SUPFAM" id="SSF57903">
    <property type="entry name" value="FYVE/PHD zinc finger"/>
    <property type="match status" value="2"/>
</dbReference>
<evidence type="ECO:0000256" key="1">
    <source>
        <dbReference type="ARBA" id="ARBA00004123"/>
    </source>
</evidence>
<dbReference type="PANTHER" id="PTHR12420">
    <property type="entry name" value="PHD FINGER PROTEIN"/>
    <property type="match status" value="1"/>
</dbReference>
<dbReference type="Ensembl" id="ENSMGAT00000026792.1">
    <property type="protein sequence ID" value="ENSMGAP00000034876.1"/>
    <property type="gene ID" value="ENSMGAG00000008245.3"/>
</dbReference>
<dbReference type="GO" id="GO:0005634">
    <property type="term" value="C:nucleus"/>
    <property type="evidence" value="ECO:0007669"/>
    <property type="project" value="TreeGrafter"/>
</dbReference>
<feature type="region of interest" description="Disordered" evidence="10">
    <location>
        <begin position="348"/>
        <end position="554"/>
    </location>
</feature>
<evidence type="ECO:0000256" key="9">
    <source>
        <dbReference type="PROSITE-ProRule" id="PRU00175"/>
    </source>
</evidence>
<dbReference type="PROSITE" id="PS51805">
    <property type="entry name" value="EPHD"/>
    <property type="match status" value="1"/>
</dbReference>
<dbReference type="PROSITE" id="PS50089">
    <property type="entry name" value="ZF_RING_2"/>
    <property type="match status" value="1"/>
</dbReference>
<dbReference type="PROSITE" id="PS01359">
    <property type="entry name" value="ZF_PHD_1"/>
    <property type="match status" value="1"/>
</dbReference>
<evidence type="ECO:0000256" key="3">
    <source>
        <dbReference type="ARBA" id="ARBA00022679"/>
    </source>
</evidence>
<feature type="compositionally biased region" description="Polar residues" evidence="10">
    <location>
        <begin position="348"/>
        <end position="367"/>
    </location>
</feature>
<keyword evidence="5 9" id="KW-0863">Zinc-finger</keyword>
<dbReference type="GO" id="GO:0008270">
    <property type="term" value="F:zinc ion binding"/>
    <property type="evidence" value="ECO:0007669"/>
    <property type="project" value="UniProtKB-KW"/>
</dbReference>
<evidence type="ECO:0000256" key="2">
    <source>
        <dbReference type="ARBA" id="ARBA00004906"/>
    </source>
</evidence>
<reference evidence="13" key="2">
    <citation type="submission" date="2025-08" db="UniProtKB">
        <authorList>
            <consortium name="Ensembl"/>
        </authorList>
    </citation>
    <scope>IDENTIFICATION</scope>
</reference>
<evidence type="ECO:0000256" key="8">
    <source>
        <dbReference type="ARBA" id="ARBA00023242"/>
    </source>
</evidence>
<dbReference type="SMART" id="SM00249">
    <property type="entry name" value="PHD"/>
    <property type="match status" value="3"/>
</dbReference>
<evidence type="ECO:0000256" key="4">
    <source>
        <dbReference type="ARBA" id="ARBA00022723"/>
    </source>
</evidence>
<evidence type="ECO:0000259" key="11">
    <source>
        <dbReference type="PROSITE" id="PS50089"/>
    </source>
</evidence>
<evidence type="ECO:0000256" key="6">
    <source>
        <dbReference type="ARBA" id="ARBA00022786"/>
    </source>
</evidence>
<evidence type="ECO:0008006" key="15">
    <source>
        <dbReference type="Google" id="ProtNLM"/>
    </source>
</evidence>
<feature type="compositionally biased region" description="Basic residues" evidence="10">
    <location>
        <begin position="533"/>
        <end position="545"/>
    </location>
</feature>
<name>A0A803YSX8_MELGA</name>